<dbReference type="RefSeq" id="WP_218469556.1">
    <property type="nucleotide sequence ID" value="NZ_BAABJN010000013.1"/>
</dbReference>
<reference evidence="1 2" key="1">
    <citation type="submission" date="2021-07" db="EMBL/GenBank/DDBJ databases">
        <title>Whole Genome Sequence of Nocardia Iowensis.</title>
        <authorList>
            <person name="Lamm A."/>
            <person name="Collins-Fairclough A.M."/>
            <person name="Bunk B."/>
            <person name="Sproer C."/>
        </authorList>
    </citation>
    <scope>NUCLEOTIDE SEQUENCE [LARGE SCALE GENOMIC DNA]</scope>
    <source>
        <strain evidence="1 2">NRRL 5646</strain>
    </source>
</reference>
<sequence length="108" mass="11281">MDGSGSGPQQRVFVVPDEVRAYGREVYGVAEALKSALKSAGTDVDDLLSGGWTGDAAAGFANGWQETREGGQRILRALTMLAEKLGVDADNYQGNEDGSAANFSGLKL</sequence>
<gene>
    <name evidence="1" type="ORF">KV110_24110</name>
</gene>
<evidence type="ECO:0000313" key="2">
    <source>
        <dbReference type="Proteomes" id="UP000694257"/>
    </source>
</evidence>
<dbReference type="EMBL" id="CP078145">
    <property type="protein sequence ID" value="QXN88673.1"/>
    <property type="molecule type" value="Genomic_DNA"/>
</dbReference>
<evidence type="ECO:0000313" key="1">
    <source>
        <dbReference type="EMBL" id="QXN88673.1"/>
    </source>
</evidence>
<dbReference type="InterPro" id="IPR010310">
    <property type="entry name" value="T7SS_ESAT-6-like"/>
</dbReference>
<protein>
    <submittedName>
        <fullName evidence="1">WXG100 family type VII secretion target</fullName>
    </submittedName>
</protein>
<dbReference type="Proteomes" id="UP000694257">
    <property type="component" value="Chromosome"/>
</dbReference>
<proteinExistence type="predicted"/>
<keyword evidence="2" id="KW-1185">Reference proteome</keyword>
<dbReference type="Pfam" id="PF06013">
    <property type="entry name" value="WXG100"/>
    <property type="match status" value="1"/>
</dbReference>
<accession>A0ABX8RGE9</accession>
<organism evidence="1 2">
    <name type="scientific">Nocardia iowensis</name>
    <dbReference type="NCBI Taxonomy" id="204891"/>
    <lineage>
        <taxon>Bacteria</taxon>
        <taxon>Bacillati</taxon>
        <taxon>Actinomycetota</taxon>
        <taxon>Actinomycetes</taxon>
        <taxon>Mycobacteriales</taxon>
        <taxon>Nocardiaceae</taxon>
        <taxon>Nocardia</taxon>
    </lineage>
</organism>
<name>A0ABX8RGE9_NOCIO</name>